<organism evidence="1">
    <name type="scientific">Thermogladius calderae</name>
    <dbReference type="NCBI Taxonomy" id="1200300"/>
    <lineage>
        <taxon>Archaea</taxon>
        <taxon>Thermoproteota</taxon>
        <taxon>Thermoprotei</taxon>
        <taxon>Desulfurococcales</taxon>
        <taxon>Desulfurococcaceae</taxon>
        <taxon>Thermogladius</taxon>
    </lineage>
</organism>
<proteinExistence type="predicted"/>
<name>A0A7J3Y000_9CREN</name>
<dbReference type="EMBL" id="DRYK01000073">
    <property type="protein sequence ID" value="HHP68260.1"/>
    <property type="molecule type" value="Genomic_DNA"/>
</dbReference>
<evidence type="ECO:0000313" key="1">
    <source>
        <dbReference type="EMBL" id="HHP68260.1"/>
    </source>
</evidence>
<reference evidence="1" key="1">
    <citation type="journal article" date="2020" name="mSystems">
        <title>Genome- and Community-Level Interaction Insights into Carbon Utilization and Element Cycling Functions of Hydrothermarchaeota in Hydrothermal Sediment.</title>
        <authorList>
            <person name="Zhou Z."/>
            <person name="Liu Y."/>
            <person name="Xu W."/>
            <person name="Pan J."/>
            <person name="Luo Z.H."/>
            <person name="Li M."/>
        </authorList>
    </citation>
    <scope>NUCLEOTIDE SEQUENCE [LARGE SCALE GENOMIC DNA]</scope>
    <source>
        <strain evidence="1">SpSt-110</strain>
    </source>
</reference>
<protein>
    <submittedName>
        <fullName evidence="1">Uncharacterized protein</fullName>
    </submittedName>
</protein>
<comment type="caution">
    <text evidence="1">The sequence shown here is derived from an EMBL/GenBank/DDBJ whole genome shotgun (WGS) entry which is preliminary data.</text>
</comment>
<sequence>MSEEISVLKSEIVKLIDESRDVEVKMAFYSDERVQSIMDRLNKEWERNGYKGIPLDYATVDEIKMLNALAKYYSTHPSNAYRNFMRNAYGIPSPKIEKKSWWRRLLGL</sequence>
<gene>
    <name evidence="1" type="ORF">ENM60_05705</name>
</gene>
<accession>A0A7J3Y000</accession>
<dbReference type="AlphaFoldDB" id="A0A7J3Y000"/>